<feature type="region of interest" description="Disordered" evidence="1">
    <location>
        <begin position="87"/>
        <end position="106"/>
    </location>
</feature>
<protein>
    <submittedName>
        <fullName evidence="2">Uncharacterized protein</fullName>
    </submittedName>
</protein>
<gene>
    <name evidence="2" type="ORF">SDC9_101256</name>
</gene>
<proteinExistence type="predicted"/>
<accession>A0A645ANY6</accession>
<dbReference type="AlphaFoldDB" id="A0A645ANY6"/>
<evidence type="ECO:0000256" key="1">
    <source>
        <dbReference type="SAM" id="MobiDB-lite"/>
    </source>
</evidence>
<sequence length="247" mass="26359">MSSASQRQARIQIRRATEALNALAERDDQGAVLAAQLAGLVAVLAETATDGTQFNAGLVTALAGPVGPKVAGETHVAKAAEAPDVAAAPDATTVSQASGQDEAVDDQRRRLNAMTVAQLRALIKEQRIPHPQISALSKAKKADLIETIAADTPLAGQQAGGKRKRMPSVLDPYALARQEGEAALRARLGDLDVDQLKDLVHDYGMDYDHRAMRWTDQQRLIGRIIERVDFGTTQGSAFRDAALPENP</sequence>
<comment type="caution">
    <text evidence="2">The sequence shown here is derived from an EMBL/GenBank/DDBJ whole genome shotgun (WGS) entry which is preliminary data.</text>
</comment>
<evidence type="ECO:0000313" key="2">
    <source>
        <dbReference type="EMBL" id="MPM54478.1"/>
    </source>
</evidence>
<organism evidence="2">
    <name type="scientific">bioreactor metagenome</name>
    <dbReference type="NCBI Taxonomy" id="1076179"/>
    <lineage>
        <taxon>unclassified sequences</taxon>
        <taxon>metagenomes</taxon>
        <taxon>ecological metagenomes</taxon>
    </lineage>
</organism>
<reference evidence="2" key="1">
    <citation type="submission" date="2019-08" db="EMBL/GenBank/DDBJ databases">
        <authorList>
            <person name="Kucharzyk K."/>
            <person name="Murdoch R.W."/>
            <person name="Higgins S."/>
            <person name="Loffler F."/>
        </authorList>
    </citation>
    <scope>NUCLEOTIDE SEQUENCE</scope>
</reference>
<dbReference type="EMBL" id="VSSQ01014821">
    <property type="protein sequence ID" value="MPM54478.1"/>
    <property type="molecule type" value="Genomic_DNA"/>
</dbReference>
<name>A0A645ANY6_9ZZZZ</name>